<evidence type="ECO:0000259" key="3">
    <source>
        <dbReference type="PROSITE" id="PS50002"/>
    </source>
</evidence>
<proteinExistence type="predicted"/>
<gene>
    <name evidence="4" type="ORF">GSONMT00000091001</name>
</gene>
<keyword evidence="1 2" id="KW-0728">SH3 domain</keyword>
<dbReference type="InterPro" id="IPR001452">
    <property type="entry name" value="SH3_domain"/>
</dbReference>
<dbReference type="Gene3D" id="2.30.30.40">
    <property type="entry name" value="SH3 Domains"/>
    <property type="match status" value="1"/>
</dbReference>
<protein>
    <recommendedName>
        <fullName evidence="3">SH3 domain-containing protein</fullName>
    </recommendedName>
</protein>
<dbReference type="PANTHER" id="PTHR14167">
    <property type="entry name" value="SH3 DOMAIN-CONTAINING"/>
    <property type="match status" value="1"/>
</dbReference>
<dbReference type="AlphaFoldDB" id="A0A060YLQ0"/>
<organism evidence="4 5">
    <name type="scientific">Oncorhynchus mykiss</name>
    <name type="common">Rainbow trout</name>
    <name type="synonym">Salmo gairdneri</name>
    <dbReference type="NCBI Taxonomy" id="8022"/>
    <lineage>
        <taxon>Eukaryota</taxon>
        <taxon>Metazoa</taxon>
        <taxon>Chordata</taxon>
        <taxon>Craniata</taxon>
        <taxon>Vertebrata</taxon>
        <taxon>Euteleostomi</taxon>
        <taxon>Actinopterygii</taxon>
        <taxon>Neopterygii</taxon>
        <taxon>Teleostei</taxon>
        <taxon>Protacanthopterygii</taxon>
        <taxon>Salmoniformes</taxon>
        <taxon>Salmonidae</taxon>
        <taxon>Salmoninae</taxon>
        <taxon>Oncorhynchus</taxon>
    </lineage>
</organism>
<accession>A0A060YLQ0</accession>
<reference evidence="4" key="2">
    <citation type="submission" date="2014-03" db="EMBL/GenBank/DDBJ databases">
        <authorList>
            <person name="Genoscope - CEA"/>
        </authorList>
    </citation>
    <scope>NUCLEOTIDE SEQUENCE</scope>
</reference>
<evidence type="ECO:0000313" key="5">
    <source>
        <dbReference type="Proteomes" id="UP000193380"/>
    </source>
</evidence>
<evidence type="ECO:0000256" key="1">
    <source>
        <dbReference type="ARBA" id="ARBA00022443"/>
    </source>
</evidence>
<dbReference type="SUPFAM" id="SSF50044">
    <property type="entry name" value="SH3-domain"/>
    <property type="match status" value="1"/>
</dbReference>
<name>A0A060YLQ0_ONCMY</name>
<evidence type="ECO:0000256" key="2">
    <source>
        <dbReference type="PROSITE-ProRule" id="PRU00192"/>
    </source>
</evidence>
<feature type="domain" description="SH3" evidence="3">
    <location>
        <begin position="3"/>
        <end position="62"/>
    </location>
</feature>
<dbReference type="STRING" id="8022.A0A060YLQ0"/>
<dbReference type="Pfam" id="PF14604">
    <property type="entry name" value="SH3_9"/>
    <property type="match status" value="1"/>
</dbReference>
<dbReference type="EMBL" id="FR913336">
    <property type="protein sequence ID" value="CDQ92497.1"/>
    <property type="molecule type" value="Genomic_DNA"/>
</dbReference>
<dbReference type="PANTHER" id="PTHR14167:SF6">
    <property type="entry name" value="SH3 DOMAIN-CONTAINING KINASE-BINDING PROTEIN 1"/>
    <property type="match status" value="1"/>
</dbReference>
<dbReference type="CDD" id="cd11874">
    <property type="entry name" value="SH3_CD2AP-like_2"/>
    <property type="match status" value="1"/>
</dbReference>
<dbReference type="GO" id="GO:0016477">
    <property type="term" value="P:cell migration"/>
    <property type="evidence" value="ECO:0007669"/>
    <property type="project" value="TreeGrafter"/>
</dbReference>
<reference evidence="4" key="1">
    <citation type="journal article" date="2014" name="Nat. Commun.">
        <title>The rainbow trout genome provides novel insights into evolution after whole-genome duplication in vertebrates.</title>
        <authorList>
            <person name="Berthelot C."/>
            <person name="Brunet F."/>
            <person name="Chalopin D."/>
            <person name="Juanchich A."/>
            <person name="Bernard M."/>
            <person name="Noel B."/>
            <person name="Bento P."/>
            <person name="Da Silva C."/>
            <person name="Labadie K."/>
            <person name="Alberti A."/>
            <person name="Aury J.M."/>
            <person name="Louis A."/>
            <person name="Dehais P."/>
            <person name="Bardou P."/>
            <person name="Montfort J."/>
            <person name="Klopp C."/>
            <person name="Cabau C."/>
            <person name="Gaspin C."/>
            <person name="Thorgaard G.H."/>
            <person name="Boussaha M."/>
            <person name="Quillet E."/>
            <person name="Guyomard R."/>
            <person name="Galiana D."/>
            <person name="Bobe J."/>
            <person name="Volff J.N."/>
            <person name="Genet C."/>
            <person name="Wincker P."/>
            <person name="Jaillon O."/>
            <person name="Roest Crollius H."/>
            <person name="Guiguen Y."/>
        </authorList>
    </citation>
    <scope>NUCLEOTIDE SEQUENCE [LARGE SCALE GENOMIC DNA]</scope>
</reference>
<dbReference type="PaxDb" id="8022-A0A060YLQ0"/>
<evidence type="ECO:0000313" key="4">
    <source>
        <dbReference type="EMBL" id="CDQ92497.1"/>
    </source>
</evidence>
<dbReference type="PROSITE" id="PS50002">
    <property type="entry name" value="SH3"/>
    <property type="match status" value="1"/>
</dbReference>
<dbReference type="GO" id="GO:0007015">
    <property type="term" value="P:actin filament organization"/>
    <property type="evidence" value="ECO:0007669"/>
    <property type="project" value="TreeGrafter"/>
</dbReference>
<dbReference type="InterPro" id="IPR036028">
    <property type="entry name" value="SH3-like_dom_sf"/>
</dbReference>
<dbReference type="InterPro" id="IPR050384">
    <property type="entry name" value="Endophilin_SH3RF"/>
</dbReference>
<sequence>MIKQTRKCEVAFAYSPLNEDELELVVGETIEILREIEDGWWMGMKSGKVGAFPSNFTKEIFVSPKELPSQSFSDVKHNESKTRPKLSDTMFSKEVWNAI</sequence>
<dbReference type="Proteomes" id="UP000193380">
    <property type="component" value="Unassembled WGS sequence"/>
</dbReference>
<dbReference type="PRINTS" id="PR00452">
    <property type="entry name" value="SH3DOMAIN"/>
</dbReference>
<dbReference type="SMART" id="SM00326">
    <property type="entry name" value="SH3"/>
    <property type="match status" value="1"/>
</dbReference>